<evidence type="ECO:0000313" key="8">
    <source>
        <dbReference type="EMBL" id="MPC23256.1"/>
    </source>
</evidence>
<evidence type="ECO:0000313" key="9">
    <source>
        <dbReference type="Proteomes" id="UP000324222"/>
    </source>
</evidence>
<sequence>MWLLAVEDEIWKIVKSLETLDNGKPYTNSFNADLELVIRNLRYFAGWADKIHGKTIPTDGPHFAYTRHEPIGVCGQIIPWNFPLLMQAWKFGPALATGNTIVMKLAEQTPLTGLYVAKLVAEAGFPAGVVNVIPGYGPSAGAAISSHMDVDKVAFTGSTEIGQLVQQAAGASNLKKVTLELGGKSPNIVFKDADLDHAVETSHFGLFFNQGQCCCAGSRIFVEDAVYDEFVERSVERAKVRTVGNPFDLTTEQGPQVDGEQMNKILELIESGKKEGAKMCVGGNRKGDKGYYIEPTVFADVEDHMRIAEEEIFGPVQQIFRFKDMNEVIKRANATKYGLAAAVFTRDLDKANVFAHGLRAGTVWINCYDVLNAQTPFGGYKASGQGRENSEYALRNYYEVKGVITKLPVKNS</sequence>
<dbReference type="Pfam" id="PF00171">
    <property type="entry name" value="Aldedh"/>
    <property type="match status" value="1"/>
</dbReference>
<comment type="caution">
    <text evidence="8">The sequence shown here is derived from an EMBL/GenBank/DDBJ whole genome shotgun (WGS) entry which is preliminary data.</text>
</comment>
<dbReference type="SUPFAM" id="SSF53720">
    <property type="entry name" value="ALDH-like"/>
    <property type="match status" value="1"/>
</dbReference>
<dbReference type="InterPro" id="IPR029510">
    <property type="entry name" value="Ald_DH_CS_GLU"/>
</dbReference>
<name>A0A5B7DQP3_PORTR</name>
<dbReference type="EC" id="1.2.1.3" evidence="4"/>
<dbReference type="EMBL" id="VSRR010001183">
    <property type="protein sequence ID" value="MPC23256.1"/>
    <property type="molecule type" value="Genomic_DNA"/>
</dbReference>
<evidence type="ECO:0000259" key="7">
    <source>
        <dbReference type="Pfam" id="PF00171"/>
    </source>
</evidence>
<dbReference type="PROSITE" id="PS00070">
    <property type="entry name" value="ALDEHYDE_DEHYDR_CYS"/>
    <property type="match status" value="1"/>
</dbReference>
<evidence type="ECO:0000256" key="1">
    <source>
        <dbReference type="ARBA" id="ARBA00009986"/>
    </source>
</evidence>
<evidence type="ECO:0000256" key="2">
    <source>
        <dbReference type="ARBA" id="ARBA00023002"/>
    </source>
</evidence>
<dbReference type="PROSITE" id="PS00687">
    <property type="entry name" value="ALDEHYDE_DEHYDR_GLU"/>
    <property type="match status" value="1"/>
</dbReference>
<keyword evidence="2 6" id="KW-0560">Oxidoreductase</keyword>
<dbReference type="Proteomes" id="UP000324222">
    <property type="component" value="Unassembled WGS sequence"/>
</dbReference>
<protein>
    <recommendedName>
        <fullName evidence="4">aldehyde dehydrogenase (NAD(+))</fullName>
        <ecNumber evidence="4">1.2.1.3</ecNumber>
    </recommendedName>
</protein>
<evidence type="ECO:0000256" key="5">
    <source>
        <dbReference type="PROSITE-ProRule" id="PRU10007"/>
    </source>
</evidence>
<reference evidence="8 9" key="1">
    <citation type="submission" date="2019-05" db="EMBL/GenBank/DDBJ databases">
        <title>Another draft genome of Portunus trituberculatus and its Hox gene families provides insights of decapod evolution.</title>
        <authorList>
            <person name="Jeong J.-H."/>
            <person name="Song I."/>
            <person name="Kim S."/>
            <person name="Choi T."/>
            <person name="Kim D."/>
            <person name="Ryu S."/>
            <person name="Kim W."/>
        </authorList>
    </citation>
    <scope>NUCLEOTIDE SEQUENCE [LARGE SCALE GENOMIC DNA]</scope>
    <source>
        <tissue evidence="8">Muscle</tissue>
    </source>
</reference>
<dbReference type="InterPro" id="IPR015590">
    <property type="entry name" value="Aldehyde_DH_dom"/>
</dbReference>
<dbReference type="Gene3D" id="3.40.309.10">
    <property type="entry name" value="Aldehyde Dehydrogenase, Chain A, domain 2"/>
    <property type="match status" value="1"/>
</dbReference>
<comment type="similarity">
    <text evidence="1 6">Belongs to the aldehyde dehydrogenase family.</text>
</comment>
<evidence type="ECO:0000256" key="6">
    <source>
        <dbReference type="RuleBase" id="RU003345"/>
    </source>
</evidence>
<keyword evidence="9" id="KW-1185">Reference proteome</keyword>
<dbReference type="GO" id="GO:0004029">
    <property type="term" value="F:aldehyde dehydrogenase (NAD+) activity"/>
    <property type="evidence" value="ECO:0007669"/>
    <property type="project" value="UniProtKB-EC"/>
</dbReference>
<dbReference type="AlphaFoldDB" id="A0A5B7DQP3"/>
<dbReference type="InterPro" id="IPR016163">
    <property type="entry name" value="Ald_DH_C"/>
</dbReference>
<feature type="active site" evidence="5">
    <location>
        <position position="180"/>
    </location>
</feature>
<dbReference type="FunFam" id="3.40.309.10:FF:000001">
    <property type="entry name" value="Mitochondrial aldehyde dehydrogenase 2"/>
    <property type="match status" value="1"/>
</dbReference>
<dbReference type="FunFam" id="3.40.605.10:FF:000029">
    <property type="entry name" value="Aldehyde dehydrogenase, mitochondrial"/>
    <property type="match status" value="1"/>
</dbReference>
<accession>A0A5B7DQP3</accession>
<evidence type="ECO:0000256" key="4">
    <source>
        <dbReference type="ARBA" id="ARBA00024226"/>
    </source>
</evidence>
<dbReference type="PANTHER" id="PTHR11699">
    <property type="entry name" value="ALDEHYDE DEHYDROGENASE-RELATED"/>
    <property type="match status" value="1"/>
</dbReference>
<feature type="domain" description="Aldehyde dehydrogenase" evidence="7">
    <location>
        <begin position="16"/>
        <end position="402"/>
    </location>
</feature>
<dbReference type="InterPro" id="IPR016162">
    <property type="entry name" value="Ald_DH_N"/>
</dbReference>
<dbReference type="InterPro" id="IPR016160">
    <property type="entry name" value="Ald_DH_CS_CYS"/>
</dbReference>
<dbReference type="InterPro" id="IPR016161">
    <property type="entry name" value="Ald_DH/histidinol_DH"/>
</dbReference>
<keyword evidence="3" id="KW-0520">NAD</keyword>
<proteinExistence type="inferred from homology"/>
<evidence type="ECO:0000256" key="3">
    <source>
        <dbReference type="ARBA" id="ARBA00023027"/>
    </source>
</evidence>
<organism evidence="8 9">
    <name type="scientific">Portunus trituberculatus</name>
    <name type="common">Swimming crab</name>
    <name type="synonym">Neptunus trituberculatus</name>
    <dbReference type="NCBI Taxonomy" id="210409"/>
    <lineage>
        <taxon>Eukaryota</taxon>
        <taxon>Metazoa</taxon>
        <taxon>Ecdysozoa</taxon>
        <taxon>Arthropoda</taxon>
        <taxon>Crustacea</taxon>
        <taxon>Multicrustacea</taxon>
        <taxon>Malacostraca</taxon>
        <taxon>Eumalacostraca</taxon>
        <taxon>Eucarida</taxon>
        <taxon>Decapoda</taxon>
        <taxon>Pleocyemata</taxon>
        <taxon>Brachyura</taxon>
        <taxon>Eubrachyura</taxon>
        <taxon>Portunoidea</taxon>
        <taxon>Portunidae</taxon>
        <taxon>Portuninae</taxon>
        <taxon>Portunus</taxon>
    </lineage>
</organism>
<dbReference type="OrthoDB" id="310895at2759"/>
<gene>
    <name evidence="8" type="primary">Aldh2</name>
    <name evidence="8" type="ORF">E2C01_016296</name>
</gene>
<dbReference type="Gene3D" id="3.40.605.10">
    <property type="entry name" value="Aldehyde Dehydrogenase, Chain A, domain 1"/>
    <property type="match status" value="1"/>
</dbReference>